<evidence type="ECO:0000256" key="5">
    <source>
        <dbReference type="ARBA" id="ARBA00022741"/>
    </source>
</evidence>
<evidence type="ECO:0000256" key="9">
    <source>
        <dbReference type="SAM" id="Coils"/>
    </source>
</evidence>
<dbReference type="InterPro" id="IPR003439">
    <property type="entry name" value="ABC_transporter-like_ATP-bd"/>
</dbReference>
<feature type="transmembrane region" description="Helical" evidence="10">
    <location>
        <begin position="432"/>
        <end position="449"/>
    </location>
</feature>
<evidence type="ECO:0000256" key="3">
    <source>
        <dbReference type="ARBA" id="ARBA00022448"/>
    </source>
</evidence>
<protein>
    <submittedName>
        <fullName evidence="12">CSON011372 protein</fullName>
    </submittedName>
</protein>
<evidence type="ECO:0000256" key="8">
    <source>
        <dbReference type="ARBA" id="ARBA00023136"/>
    </source>
</evidence>
<dbReference type="SMART" id="SM00382">
    <property type="entry name" value="AAA"/>
    <property type="match status" value="1"/>
</dbReference>
<comment type="similarity">
    <text evidence="2">Belongs to the ABC transporter superfamily. ABCG family. Eye pigment precursor importer (TC 3.A.1.204) subfamily.</text>
</comment>
<feature type="transmembrane region" description="Helical" evidence="10">
    <location>
        <begin position="548"/>
        <end position="567"/>
    </location>
</feature>
<sequence length="658" mass="74530">MLPDVDKHCNGLNKNEIRLEIDRKKAFSIDIQFTGLNYSTKTCHGENIRILNDVDGKFQSGRLSAILGPSGAGKTSLLNILSGFQKHGVTGKIYANKELINYQTFRRNCCFITQELALLEYLTTFETLMFAAELKLPAKISRKEKCETINRIIKLLGLQKCIHNNVYHLSGGEKKRLSIGVELITNPSVMFFDEPTSGLDSVSSLQVIKHLRSLAYDGRTVIVVVHQPSSSLLQLFDDLYILTNGNCIYNGPLDEMVDVFKQVGFHCPNYYNRADYALEVASYSLVSASDDGDSESLKENDENCTFDLMINGLEKLIAMNKDKSMEIKDYQNTLEMADETASVDQNLLLNNLTPSQSSKESSIASGCEGYGDCESTEYETSLWTQIRVLTKRSMLCTMRDRYFAQLRVIAHIVVALLLGSVFYNVGNDGLKVMTNLSCLFFFLLFIFFANTMPTVLTFPSETQVFVNQCFLNHWFSLKAYYFSKLLADLPLQLICPSIFILISYYMTGQPCESNRFFMLLTVCIFMAVMSHSLGLVAGAAFSVKHGVFLLPATSIPMLIFSGFFIRFDELWSFWTPFTYVSYFRYGLEGSVQAIYGFNRTKLDCSQGFCLFKNPEKFLKELDMANDTYALDLMGLFIWIVSLQIVLYCVLKLKMCKIR</sequence>
<dbReference type="InterPro" id="IPR003593">
    <property type="entry name" value="AAA+_ATPase"/>
</dbReference>
<dbReference type="VEuPathDB" id="VectorBase:CSON011372"/>
<feature type="transmembrane region" description="Helical" evidence="10">
    <location>
        <begin position="408"/>
        <end position="426"/>
    </location>
</feature>
<evidence type="ECO:0000313" key="12">
    <source>
        <dbReference type="EMBL" id="SSX04387.1"/>
    </source>
</evidence>
<dbReference type="Gene3D" id="3.40.50.300">
    <property type="entry name" value="P-loop containing nucleotide triphosphate hydrolases"/>
    <property type="match status" value="1"/>
</dbReference>
<dbReference type="PANTHER" id="PTHR48041:SF118">
    <property type="entry name" value="ATP-BINDING CASSETTE TRANSPORTER (ABC TRANSPORTER) FAMILY G MEMBER 16"/>
    <property type="match status" value="1"/>
</dbReference>
<keyword evidence="4 10" id="KW-0812">Transmembrane</keyword>
<dbReference type="GO" id="GO:0140359">
    <property type="term" value="F:ABC-type transporter activity"/>
    <property type="evidence" value="ECO:0007669"/>
    <property type="project" value="InterPro"/>
</dbReference>
<keyword evidence="6" id="KW-0067">ATP-binding</keyword>
<evidence type="ECO:0000256" key="6">
    <source>
        <dbReference type="ARBA" id="ARBA00022840"/>
    </source>
</evidence>
<dbReference type="OMA" id="FGWDMAV"/>
<dbReference type="Pfam" id="PF00005">
    <property type="entry name" value="ABC_tran"/>
    <property type="match status" value="1"/>
</dbReference>
<gene>
    <name evidence="12" type="primary">CSON011372</name>
</gene>
<feature type="coiled-coil region" evidence="9">
    <location>
        <begin position="313"/>
        <end position="340"/>
    </location>
</feature>
<evidence type="ECO:0000256" key="1">
    <source>
        <dbReference type="ARBA" id="ARBA00004141"/>
    </source>
</evidence>
<evidence type="ECO:0000256" key="7">
    <source>
        <dbReference type="ARBA" id="ARBA00022989"/>
    </source>
</evidence>
<comment type="subcellular location">
    <subcellularLocation>
        <location evidence="1">Membrane</location>
        <topology evidence="1">Multi-pass membrane protein</topology>
    </subcellularLocation>
</comment>
<keyword evidence="9" id="KW-0175">Coiled coil</keyword>
<dbReference type="InterPro" id="IPR027417">
    <property type="entry name" value="P-loop_NTPase"/>
</dbReference>
<dbReference type="GO" id="GO:0016887">
    <property type="term" value="F:ATP hydrolysis activity"/>
    <property type="evidence" value="ECO:0007669"/>
    <property type="project" value="InterPro"/>
</dbReference>
<dbReference type="SUPFAM" id="SSF52540">
    <property type="entry name" value="P-loop containing nucleoside triphosphate hydrolases"/>
    <property type="match status" value="1"/>
</dbReference>
<keyword evidence="7 10" id="KW-1133">Transmembrane helix</keyword>
<dbReference type="CDD" id="cd03213">
    <property type="entry name" value="ABCG_EPDR"/>
    <property type="match status" value="1"/>
</dbReference>
<dbReference type="AlphaFoldDB" id="A0A336KIY1"/>
<dbReference type="EMBL" id="UFQT01000495">
    <property type="protein sequence ID" value="SSX24751.1"/>
    <property type="molecule type" value="Genomic_DNA"/>
</dbReference>
<name>A0A336KIY1_CULSO</name>
<evidence type="ECO:0000256" key="10">
    <source>
        <dbReference type="SAM" id="Phobius"/>
    </source>
</evidence>
<evidence type="ECO:0000259" key="11">
    <source>
        <dbReference type="PROSITE" id="PS50893"/>
    </source>
</evidence>
<dbReference type="InterPro" id="IPR017871">
    <property type="entry name" value="ABC_transporter-like_CS"/>
</dbReference>
<dbReference type="InterPro" id="IPR050352">
    <property type="entry name" value="ABCG_transporters"/>
</dbReference>
<evidence type="ECO:0000256" key="4">
    <source>
        <dbReference type="ARBA" id="ARBA00022692"/>
    </source>
</evidence>
<dbReference type="GO" id="GO:0005524">
    <property type="term" value="F:ATP binding"/>
    <property type="evidence" value="ECO:0007669"/>
    <property type="project" value="UniProtKB-KW"/>
</dbReference>
<reference evidence="12" key="1">
    <citation type="submission" date="2018-04" db="EMBL/GenBank/DDBJ databases">
        <authorList>
            <person name="Go L.Y."/>
            <person name="Mitchell J.A."/>
        </authorList>
    </citation>
    <scope>NUCLEOTIDE SEQUENCE</scope>
    <source>
        <tissue evidence="12">Whole organism</tissue>
    </source>
</reference>
<feature type="domain" description="ABC transporter" evidence="11">
    <location>
        <begin position="31"/>
        <end position="269"/>
    </location>
</feature>
<feature type="transmembrane region" description="Helical" evidence="10">
    <location>
        <begin position="517"/>
        <end position="541"/>
    </location>
</feature>
<dbReference type="FunFam" id="3.40.50.300:FF:001077">
    <property type="entry name" value="Uncharacterized protein, isoform A"/>
    <property type="match status" value="1"/>
</dbReference>
<proteinExistence type="inferred from homology"/>
<dbReference type="Pfam" id="PF01061">
    <property type="entry name" value="ABC2_membrane"/>
    <property type="match status" value="1"/>
</dbReference>
<feature type="transmembrane region" description="Helical" evidence="10">
    <location>
        <begin position="485"/>
        <end position="505"/>
    </location>
</feature>
<accession>A0A336KIY1</accession>
<dbReference type="EMBL" id="UFQS01000495">
    <property type="protein sequence ID" value="SSX04387.1"/>
    <property type="molecule type" value="Genomic_DNA"/>
</dbReference>
<evidence type="ECO:0000256" key="2">
    <source>
        <dbReference type="ARBA" id="ARBA00005814"/>
    </source>
</evidence>
<keyword evidence="5" id="KW-0547">Nucleotide-binding</keyword>
<evidence type="ECO:0000313" key="13">
    <source>
        <dbReference type="EMBL" id="SSX24751.1"/>
    </source>
</evidence>
<dbReference type="PANTHER" id="PTHR48041">
    <property type="entry name" value="ABC TRANSPORTER G FAMILY MEMBER 28"/>
    <property type="match status" value="1"/>
</dbReference>
<dbReference type="PROSITE" id="PS50893">
    <property type="entry name" value="ABC_TRANSPORTER_2"/>
    <property type="match status" value="1"/>
</dbReference>
<organism evidence="12">
    <name type="scientific">Culicoides sonorensis</name>
    <name type="common">Biting midge</name>
    <dbReference type="NCBI Taxonomy" id="179676"/>
    <lineage>
        <taxon>Eukaryota</taxon>
        <taxon>Metazoa</taxon>
        <taxon>Ecdysozoa</taxon>
        <taxon>Arthropoda</taxon>
        <taxon>Hexapoda</taxon>
        <taxon>Insecta</taxon>
        <taxon>Pterygota</taxon>
        <taxon>Neoptera</taxon>
        <taxon>Endopterygota</taxon>
        <taxon>Diptera</taxon>
        <taxon>Nematocera</taxon>
        <taxon>Chironomoidea</taxon>
        <taxon>Ceratopogonidae</taxon>
        <taxon>Ceratopogoninae</taxon>
        <taxon>Culicoides</taxon>
        <taxon>Monoculicoides</taxon>
    </lineage>
</organism>
<dbReference type="GO" id="GO:0005886">
    <property type="term" value="C:plasma membrane"/>
    <property type="evidence" value="ECO:0007669"/>
    <property type="project" value="TreeGrafter"/>
</dbReference>
<dbReference type="PROSITE" id="PS00211">
    <property type="entry name" value="ABC_TRANSPORTER_1"/>
    <property type="match status" value="1"/>
</dbReference>
<keyword evidence="3" id="KW-0813">Transport</keyword>
<keyword evidence="8 10" id="KW-0472">Membrane</keyword>
<reference evidence="13" key="2">
    <citation type="submission" date="2018-07" db="EMBL/GenBank/DDBJ databases">
        <authorList>
            <person name="Quirk P.G."/>
            <person name="Krulwich T.A."/>
        </authorList>
    </citation>
    <scope>NUCLEOTIDE SEQUENCE</scope>
</reference>
<feature type="transmembrane region" description="Helical" evidence="10">
    <location>
        <begin position="628"/>
        <end position="650"/>
    </location>
</feature>
<dbReference type="InterPro" id="IPR013525">
    <property type="entry name" value="ABC2_TM"/>
</dbReference>